<dbReference type="InterPro" id="IPR001647">
    <property type="entry name" value="HTH_TetR"/>
</dbReference>
<evidence type="ECO:0000259" key="5">
    <source>
        <dbReference type="PROSITE" id="PS50977"/>
    </source>
</evidence>
<dbReference type="PROSITE" id="PS50977">
    <property type="entry name" value="HTH_TETR_2"/>
    <property type="match status" value="1"/>
</dbReference>
<dbReference type="SUPFAM" id="SSF48498">
    <property type="entry name" value="Tetracyclin repressor-like, C-terminal domain"/>
    <property type="match status" value="1"/>
</dbReference>
<dbReference type="InterPro" id="IPR036271">
    <property type="entry name" value="Tet_transcr_reg_TetR-rel_C_sf"/>
</dbReference>
<dbReference type="AlphaFoldDB" id="A0A1M5MGP7"/>
<feature type="domain" description="HTH tetR-type" evidence="5">
    <location>
        <begin position="1"/>
        <end position="37"/>
    </location>
</feature>
<evidence type="ECO:0000256" key="1">
    <source>
        <dbReference type="ARBA" id="ARBA00023015"/>
    </source>
</evidence>
<dbReference type="OrthoDB" id="3173376at2"/>
<dbReference type="InterPro" id="IPR025996">
    <property type="entry name" value="MT1864/Rv1816-like_C"/>
</dbReference>
<organism evidence="6 7">
    <name type="scientific">Jatrophihabitans endophyticus</name>
    <dbReference type="NCBI Taxonomy" id="1206085"/>
    <lineage>
        <taxon>Bacteria</taxon>
        <taxon>Bacillati</taxon>
        <taxon>Actinomycetota</taxon>
        <taxon>Actinomycetes</taxon>
        <taxon>Jatrophihabitantales</taxon>
        <taxon>Jatrophihabitantaceae</taxon>
        <taxon>Jatrophihabitans</taxon>
    </lineage>
</organism>
<name>A0A1M5MGP7_9ACTN</name>
<sequence length="177" mass="18301">MREIARRAGVSHAAPAHHFVDKAGIFTAIATEGFRLAVEEIGPVASGADGFLRGGEAYVAFALTHPGHFEVMFRPGLYHGDDPDLVAARDAAFAVLHGSALAQQPGVAADSAEALGLVLAGWSLSHGFATLWLTANLADRLGPASDDVATTLLRGMAELGRLAERRLAAGPDGGAPR</sequence>
<dbReference type="STRING" id="1206085.SAMN05443575_2722"/>
<keyword evidence="3" id="KW-0804">Transcription</keyword>
<evidence type="ECO:0000313" key="7">
    <source>
        <dbReference type="Proteomes" id="UP000186132"/>
    </source>
</evidence>
<dbReference type="Pfam" id="PF13305">
    <property type="entry name" value="TetR_C_33"/>
    <property type="match status" value="1"/>
</dbReference>
<dbReference type="Proteomes" id="UP000186132">
    <property type="component" value="Unassembled WGS sequence"/>
</dbReference>
<proteinExistence type="predicted"/>
<evidence type="ECO:0000256" key="2">
    <source>
        <dbReference type="ARBA" id="ARBA00023125"/>
    </source>
</evidence>
<dbReference type="RefSeq" id="WP_073390824.1">
    <property type="nucleotide sequence ID" value="NZ_FQVU01000003.1"/>
</dbReference>
<keyword evidence="7" id="KW-1185">Reference proteome</keyword>
<evidence type="ECO:0000256" key="4">
    <source>
        <dbReference type="PROSITE-ProRule" id="PRU00335"/>
    </source>
</evidence>
<dbReference type="InterPro" id="IPR009057">
    <property type="entry name" value="Homeodomain-like_sf"/>
</dbReference>
<keyword evidence="2 4" id="KW-0238">DNA-binding</keyword>
<dbReference type="Gene3D" id="1.10.357.10">
    <property type="entry name" value="Tetracycline Repressor, domain 2"/>
    <property type="match status" value="1"/>
</dbReference>
<accession>A0A1M5MGP7</accession>
<evidence type="ECO:0000313" key="6">
    <source>
        <dbReference type="EMBL" id="SHG76406.1"/>
    </source>
</evidence>
<evidence type="ECO:0000256" key="3">
    <source>
        <dbReference type="ARBA" id="ARBA00023163"/>
    </source>
</evidence>
<keyword evidence="1" id="KW-0805">Transcription regulation</keyword>
<gene>
    <name evidence="6" type="ORF">SAMN05443575_2722</name>
</gene>
<dbReference type="SUPFAM" id="SSF46689">
    <property type="entry name" value="Homeodomain-like"/>
    <property type="match status" value="1"/>
</dbReference>
<protein>
    <submittedName>
        <fullName evidence="6">Transcriptional regulator, TetR family</fullName>
    </submittedName>
</protein>
<comment type="caution">
    <text evidence="4">Lacks conserved residue(s) required for the propagation of feature annotation.</text>
</comment>
<dbReference type="GO" id="GO:0003677">
    <property type="term" value="F:DNA binding"/>
    <property type="evidence" value="ECO:0007669"/>
    <property type="project" value="UniProtKB-UniRule"/>
</dbReference>
<reference evidence="6 7" key="1">
    <citation type="submission" date="2016-11" db="EMBL/GenBank/DDBJ databases">
        <authorList>
            <person name="Jaros S."/>
            <person name="Januszkiewicz K."/>
            <person name="Wedrychowicz H."/>
        </authorList>
    </citation>
    <scope>NUCLEOTIDE SEQUENCE [LARGE SCALE GENOMIC DNA]</scope>
    <source>
        <strain evidence="6 7">DSM 45627</strain>
    </source>
</reference>
<dbReference type="EMBL" id="FQVU01000003">
    <property type="protein sequence ID" value="SHG76406.1"/>
    <property type="molecule type" value="Genomic_DNA"/>
</dbReference>